<dbReference type="PROSITE" id="PS00198">
    <property type="entry name" value="4FE4S_FER_1"/>
    <property type="match status" value="1"/>
</dbReference>
<protein>
    <submittedName>
        <fullName evidence="6">Fe-S cluster-containing hydrogenase component 1</fullName>
    </submittedName>
</protein>
<proteinExistence type="predicted"/>
<evidence type="ECO:0000256" key="2">
    <source>
        <dbReference type="ARBA" id="ARBA00022723"/>
    </source>
</evidence>
<dbReference type="PROSITE" id="PS51379">
    <property type="entry name" value="4FE4S_FER_2"/>
    <property type="match status" value="2"/>
</dbReference>
<evidence type="ECO:0000256" key="3">
    <source>
        <dbReference type="ARBA" id="ARBA00023004"/>
    </source>
</evidence>
<dbReference type="HOGENOM" id="CLU_043374_1_1_2"/>
<evidence type="ECO:0000256" key="1">
    <source>
        <dbReference type="ARBA" id="ARBA00022485"/>
    </source>
</evidence>
<dbReference type="AlphaFoldDB" id="A2BJT2"/>
<dbReference type="RefSeq" id="WP_011821561.1">
    <property type="nucleotide sequence ID" value="NC_008818.1"/>
</dbReference>
<dbReference type="Proteomes" id="UP000002593">
    <property type="component" value="Chromosome"/>
</dbReference>
<dbReference type="SUPFAM" id="SSF54862">
    <property type="entry name" value="4Fe-4S ferredoxins"/>
    <property type="match status" value="1"/>
</dbReference>
<sequence length="215" mass="23558">MARLAMVIDLNRCTGCMACSIACIRENIARQFSENVELPEGNAIFYARTKPAMIRGGPFGDVPYFIQCMHCENPPCAAVCPTGATYKTKEGVVMLDHSKCIGCRACVIACPYAARTVYRGKMRGPAPHSEALAPGYPDKCTFCYHRAKEGDGKWVPACVEACAFQARFFGDLDDPNSIVHKLVSEGYAVALAPELGTKPKLFFVPPAKTHVMRRR</sequence>
<evidence type="ECO:0000313" key="7">
    <source>
        <dbReference type="Proteomes" id="UP000002593"/>
    </source>
</evidence>
<dbReference type="GO" id="GO:0046872">
    <property type="term" value="F:metal ion binding"/>
    <property type="evidence" value="ECO:0007669"/>
    <property type="project" value="UniProtKB-KW"/>
</dbReference>
<dbReference type="GO" id="GO:0016491">
    <property type="term" value="F:oxidoreductase activity"/>
    <property type="evidence" value="ECO:0007669"/>
    <property type="project" value="UniProtKB-ARBA"/>
</dbReference>
<dbReference type="GeneID" id="4782429"/>
<keyword evidence="4" id="KW-0411">Iron-sulfur</keyword>
<evidence type="ECO:0000259" key="5">
    <source>
        <dbReference type="PROSITE" id="PS51379"/>
    </source>
</evidence>
<reference evidence="6 7" key="1">
    <citation type="journal article" date="2007" name="Archaea">
        <title>The genome of Hyperthermus butylicus: a sulfur-reducing, peptide fermenting, neutrophilic Crenarchaeote growing up to 108 degrees C.</title>
        <authorList>
            <person name="Brugger K."/>
            <person name="Chen L."/>
            <person name="Stark M."/>
            <person name="Zibat A."/>
            <person name="Redder P."/>
            <person name="Ruepp A."/>
            <person name="Awayez M."/>
            <person name="She Q."/>
            <person name="Garrett R.A."/>
            <person name="Klenk H.P."/>
        </authorList>
    </citation>
    <scope>NUCLEOTIDE SEQUENCE [LARGE SCALE GENOMIC DNA]</scope>
    <source>
        <strain evidence="7">DSM 5456 / JCM 9403 / PLM1-5</strain>
    </source>
</reference>
<dbReference type="STRING" id="415426.Hbut_0372"/>
<dbReference type="Gene3D" id="3.30.70.20">
    <property type="match status" value="2"/>
</dbReference>
<dbReference type="OrthoDB" id="2837at2157"/>
<dbReference type="eggNOG" id="arCOG01500">
    <property type="taxonomic scope" value="Archaea"/>
</dbReference>
<dbReference type="GO" id="GO:0051539">
    <property type="term" value="F:4 iron, 4 sulfur cluster binding"/>
    <property type="evidence" value="ECO:0007669"/>
    <property type="project" value="UniProtKB-KW"/>
</dbReference>
<name>A2BJT2_HYPBU</name>
<feature type="domain" description="4Fe-4S ferredoxin-type" evidence="5">
    <location>
        <begin position="91"/>
        <end position="120"/>
    </location>
</feature>
<keyword evidence="7" id="KW-1185">Reference proteome</keyword>
<feature type="domain" description="4Fe-4S ferredoxin-type" evidence="5">
    <location>
        <begin position="4"/>
        <end position="33"/>
    </location>
</feature>
<accession>A2BJT2</accession>
<dbReference type="PANTHER" id="PTHR43177:SF3">
    <property type="entry name" value="PROTEIN NRFC HOMOLOG"/>
    <property type="match status" value="1"/>
</dbReference>
<keyword evidence="1" id="KW-0004">4Fe-4S</keyword>
<dbReference type="InterPro" id="IPR017900">
    <property type="entry name" value="4Fe4S_Fe_S_CS"/>
</dbReference>
<keyword evidence="3" id="KW-0408">Iron</keyword>
<dbReference type="InterPro" id="IPR017896">
    <property type="entry name" value="4Fe4S_Fe-S-bd"/>
</dbReference>
<dbReference type="KEGG" id="hbu:Hbut_0372"/>
<dbReference type="EMBL" id="CP000493">
    <property type="protein sequence ID" value="ABM80243.1"/>
    <property type="molecule type" value="Genomic_DNA"/>
</dbReference>
<evidence type="ECO:0000256" key="4">
    <source>
        <dbReference type="ARBA" id="ARBA00023014"/>
    </source>
</evidence>
<dbReference type="EnsemblBacteria" id="ABM80243">
    <property type="protein sequence ID" value="ABM80243"/>
    <property type="gene ID" value="Hbut_0372"/>
</dbReference>
<organism evidence="6 7">
    <name type="scientific">Hyperthermus butylicus (strain DSM 5456 / JCM 9403 / PLM1-5)</name>
    <dbReference type="NCBI Taxonomy" id="415426"/>
    <lineage>
        <taxon>Archaea</taxon>
        <taxon>Thermoproteota</taxon>
        <taxon>Thermoprotei</taxon>
        <taxon>Desulfurococcales</taxon>
        <taxon>Pyrodictiaceae</taxon>
        <taxon>Hyperthermus</taxon>
    </lineage>
</organism>
<evidence type="ECO:0000313" key="6">
    <source>
        <dbReference type="EMBL" id="ABM80243.1"/>
    </source>
</evidence>
<keyword evidence="2" id="KW-0479">Metal-binding</keyword>
<gene>
    <name evidence="6" type="ordered locus">Hbut_0372</name>
</gene>
<dbReference type="PANTHER" id="PTHR43177">
    <property type="entry name" value="PROTEIN NRFC"/>
    <property type="match status" value="1"/>
</dbReference>
<dbReference type="CDD" id="cd10551">
    <property type="entry name" value="PsrB"/>
    <property type="match status" value="1"/>
</dbReference>
<dbReference type="InterPro" id="IPR050954">
    <property type="entry name" value="ET_IronSulfur_Cluster-Binding"/>
</dbReference>
<dbReference type="Pfam" id="PF13247">
    <property type="entry name" value="Fer4_11"/>
    <property type="match status" value="1"/>
</dbReference>